<dbReference type="Proteomes" id="UP000575898">
    <property type="component" value="Unassembled WGS sequence"/>
</dbReference>
<keyword evidence="3" id="KW-1185">Reference proteome</keyword>
<accession>A0A840MPJ0</accession>
<dbReference type="Pfam" id="PF07759">
    <property type="entry name" value="DUF1615"/>
    <property type="match status" value="1"/>
</dbReference>
<feature type="signal peptide" evidence="1">
    <location>
        <begin position="1"/>
        <end position="25"/>
    </location>
</feature>
<proteinExistence type="predicted"/>
<reference evidence="2 3" key="1">
    <citation type="submission" date="2020-08" db="EMBL/GenBank/DDBJ databases">
        <title>Genomic Encyclopedia of Type Strains, Phase IV (KMG-IV): sequencing the most valuable type-strain genomes for metagenomic binning, comparative biology and taxonomic classification.</title>
        <authorList>
            <person name="Goeker M."/>
        </authorList>
    </citation>
    <scope>NUCLEOTIDE SEQUENCE [LARGE SCALE GENOMIC DNA]</scope>
    <source>
        <strain evidence="2 3">DSM 27165</strain>
    </source>
</reference>
<protein>
    <recommendedName>
        <fullName evidence="4">DUF1615 domain-containing protein</fullName>
    </recommendedName>
</protein>
<dbReference type="PROSITE" id="PS51257">
    <property type="entry name" value="PROKAR_LIPOPROTEIN"/>
    <property type="match status" value="1"/>
</dbReference>
<evidence type="ECO:0000313" key="3">
    <source>
        <dbReference type="Proteomes" id="UP000575898"/>
    </source>
</evidence>
<organism evidence="2 3">
    <name type="scientific">Chitinivorax tropicus</name>
    <dbReference type="NCBI Taxonomy" id="714531"/>
    <lineage>
        <taxon>Bacteria</taxon>
        <taxon>Pseudomonadati</taxon>
        <taxon>Pseudomonadota</taxon>
        <taxon>Betaproteobacteria</taxon>
        <taxon>Chitinivorax</taxon>
    </lineage>
</organism>
<evidence type="ECO:0000313" key="2">
    <source>
        <dbReference type="EMBL" id="MBB5017161.1"/>
    </source>
</evidence>
<comment type="caution">
    <text evidence="2">The sequence shown here is derived from an EMBL/GenBank/DDBJ whole genome shotgun (WGS) entry which is preliminary data.</text>
</comment>
<dbReference type="AlphaFoldDB" id="A0A840MPJ0"/>
<name>A0A840MPJ0_9PROT</name>
<evidence type="ECO:0008006" key="4">
    <source>
        <dbReference type="Google" id="ProtNLM"/>
    </source>
</evidence>
<sequence length="435" mass="48310">MPYRHTLNVKLLAWAASAMILTGCATTPSTPAPIVDGQVMPAPVAQPAPAPTTPVASEPASSAPYVAPAPLPPVATLPPVAPVPPKQPTAEQEKQGRALLHALLPSKMKDRGGWADDIFNAFTALKIPYTPTYFCSALAVIEQESTWQSDPVVPGLDKMVWQQMEERAAKYGIPGFAIQAAMLKTSPDGRSYKARIDALKTETQMNQLFEDMASEVTRLGLPMPMKNPIRTGGPMQVSVEFAEGHARVWPYPYTVKDSIRHEVFTRRGGVYFGIAILLHYRNNYPAMIYRFADYNAGRFSSRNAAFQQAIGRLQRDKLSQDGDLLRYEQGKPAASLSETELALHSLGEQLGLSDQEIRRDLMQEKTLQFEQTALYRAVFELAERKAGHKLPREAMPQIRLNSPKITRKLTTEWFAKRVDGRYQTCLKRTPADLGF</sequence>
<dbReference type="RefSeq" id="WP_246490811.1">
    <property type="nucleotide sequence ID" value="NZ_JACHHY010000002.1"/>
</dbReference>
<keyword evidence="1" id="KW-0732">Signal</keyword>
<dbReference type="EMBL" id="JACHHY010000002">
    <property type="protein sequence ID" value="MBB5017161.1"/>
    <property type="molecule type" value="Genomic_DNA"/>
</dbReference>
<evidence type="ECO:0000256" key="1">
    <source>
        <dbReference type="SAM" id="SignalP"/>
    </source>
</evidence>
<gene>
    <name evidence="2" type="ORF">HNQ59_000423</name>
</gene>
<dbReference type="InterPro" id="IPR011673">
    <property type="entry name" value="DUF1615"/>
</dbReference>
<feature type="chain" id="PRO_5032523494" description="DUF1615 domain-containing protein" evidence="1">
    <location>
        <begin position="26"/>
        <end position="435"/>
    </location>
</feature>